<feature type="transmembrane region" description="Helical" evidence="1">
    <location>
        <begin position="91"/>
        <end position="115"/>
    </location>
</feature>
<sequence length="166" mass="17224">MTPTRPGIITALFAVGAVVMFVAEMVLVRMGEPVFTPSLTLGVTLLLIGGLLPALAWPIRQATKDRSDAKDDAPTTRAPAINPFYAMRVLLLAKAGSLTGALLAGVGVGVVVFFLGRMVVVWDSVIVAAVTGLGGVILVVGSLLAERWCQIPPSDDDNSAVEGELA</sequence>
<gene>
    <name evidence="2" type="ORF">C3B54_1141</name>
</gene>
<keyword evidence="1" id="KW-0812">Transmembrane</keyword>
<evidence type="ECO:0000256" key="1">
    <source>
        <dbReference type="SAM" id="Phobius"/>
    </source>
</evidence>
<feature type="transmembrane region" description="Helical" evidence="1">
    <location>
        <begin position="7"/>
        <end position="28"/>
    </location>
</feature>
<keyword evidence="1" id="KW-1133">Transmembrane helix</keyword>
<accession>A0A2L2BN13</accession>
<reference evidence="2 3" key="1">
    <citation type="submission" date="2018-02" db="EMBL/GenBank/DDBJ databases">
        <title>Complete genome of the streamlined marine actinobacterium Pontimonas salivibrio CL-TW6 adapted to coastal planktonic lifestype.</title>
        <authorList>
            <person name="Cho B.C."/>
            <person name="Hardies S.C."/>
            <person name="Jang G.I."/>
            <person name="Hwang C.Y."/>
        </authorList>
    </citation>
    <scope>NUCLEOTIDE SEQUENCE [LARGE SCALE GENOMIC DNA]</scope>
    <source>
        <strain evidence="2 3">CL-TW6</strain>
    </source>
</reference>
<dbReference type="RefSeq" id="WP_104912715.1">
    <property type="nucleotide sequence ID" value="NZ_CP026923.1"/>
</dbReference>
<dbReference type="InterPro" id="IPR021517">
    <property type="entry name" value="DUF3180"/>
</dbReference>
<keyword evidence="1" id="KW-0472">Membrane</keyword>
<evidence type="ECO:0000313" key="3">
    <source>
        <dbReference type="Proteomes" id="UP000243077"/>
    </source>
</evidence>
<dbReference type="EMBL" id="CP026923">
    <property type="protein sequence ID" value="AVG23051.1"/>
    <property type="molecule type" value="Genomic_DNA"/>
</dbReference>
<feature type="transmembrane region" description="Helical" evidence="1">
    <location>
        <begin position="121"/>
        <end position="145"/>
    </location>
</feature>
<organism evidence="2 3">
    <name type="scientific">Pontimonas salivibrio</name>
    <dbReference type="NCBI Taxonomy" id="1159327"/>
    <lineage>
        <taxon>Bacteria</taxon>
        <taxon>Bacillati</taxon>
        <taxon>Actinomycetota</taxon>
        <taxon>Actinomycetes</taxon>
        <taxon>Micrococcales</taxon>
        <taxon>Microbacteriaceae</taxon>
        <taxon>Pontimonas</taxon>
    </lineage>
</organism>
<proteinExistence type="predicted"/>
<keyword evidence="3" id="KW-1185">Reference proteome</keyword>
<name>A0A2L2BN13_9MICO</name>
<dbReference type="Pfam" id="PF11377">
    <property type="entry name" value="DUF3180"/>
    <property type="match status" value="1"/>
</dbReference>
<dbReference type="Proteomes" id="UP000243077">
    <property type="component" value="Chromosome"/>
</dbReference>
<protein>
    <submittedName>
        <fullName evidence="2">DUF3180-like integral membrane protein</fullName>
    </submittedName>
</protein>
<feature type="transmembrane region" description="Helical" evidence="1">
    <location>
        <begin position="34"/>
        <end position="57"/>
    </location>
</feature>
<dbReference type="AlphaFoldDB" id="A0A2L2BN13"/>
<dbReference type="KEGG" id="psai:C3B54_1141"/>
<evidence type="ECO:0000313" key="2">
    <source>
        <dbReference type="EMBL" id="AVG23051.1"/>
    </source>
</evidence>